<sequence length="128" mass="14041">MATATVKKSRIVQSDLKNLLIISSKIPSPAVLIAAVKSQVIVVQYQYEESTLQMLRDKIHRSLQGKKIALIGVLLHGQPGKCNITGKDNKTYDSLDMEVARNCIVVASIARQQTQSVTIKAQTLSHLT</sequence>
<organism evidence="1 2">
    <name type="scientific">Trichoplax adhaerens</name>
    <name type="common">Trichoplax reptans</name>
    <dbReference type="NCBI Taxonomy" id="10228"/>
    <lineage>
        <taxon>Eukaryota</taxon>
        <taxon>Metazoa</taxon>
        <taxon>Placozoa</taxon>
        <taxon>Uniplacotomia</taxon>
        <taxon>Trichoplacea</taxon>
        <taxon>Trichoplacidae</taxon>
        <taxon>Trichoplax</taxon>
    </lineage>
</organism>
<reference evidence="1 2" key="1">
    <citation type="journal article" date="2008" name="Nature">
        <title>The Trichoplax genome and the nature of placozoans.</title>
        <authorList>
            <person name="Srivastava M."/>
            <person name="Begovic E."/>
            <person name="Chapman J."/>
            <person name="Putnam N.H."/>
            <person name="Hellsten U."/>
            <person name="Kawashima T."/>
            <person name="Kuo A."/>
            <person name="Mitros T."/>
            <person name="Salamov A."/>
            <person name="Carpenter M.L."/>
            <person name="Signorovitch A.Y."/>
            <person name="Moreno M.A."/>
            <person name="Kamm K."/>
            <person name="Grimwood J."/>
            <person name="Schmutz J."/>
            <person name="Shapiro H."/>
            <person name="Grigoriev I.V."/>
            <person name="Buss L.W."/>
            <person name="Schierwater B."/>
            <person name="Dellaporta S.L."/>
            <person name="Rokhsar D.S."/>
        </authorList>
    </citation>
    <scope>NUCLEOTIDE SEQUENCE [LARGE SCALE GENOMIC DNA]</scope>
    <source>
        <strain evidence="1 2">Grell-BS-1999</strain>
    </source>
</reference>
<dbReference type="AlphaFoldDB" id="B3RM79"/>
<name>B3RM79_TRIAD</name>
<dbReference type="CTD" id="6750067"/>
<protein>
    <submittedName>
        <fullName evidence="1">Uncharacterized protein</fullName>
    </submittedName>
</protein>
<dbReference type="RefSeq" id="XP_002108853.1">
    <property type="nucleotide sequence ID" value="XM_002108817.1"/>
</dbReference>
<dbReference type="Proteomes" id="UP000009022">
    <property type="component" value="Unassembled WGS sequence"/>
</dbReference>
<accession>B3RM79</accession>
<dbReference type="InParanoid" id="B3RM79"/>
<dbReference type="KEGG" id="tad:TRIADDRAFT_52265"/>
<dbReference type="EMBL" id="DS985241">
    <property type="protein sequence ID" value="EDV29651.1"/>
    <property type="molecule type" value="Genomic_DNA"/>
</dbReference>
<dbReference type="HOGENOM" id="CLU_1962384_0_0_1"/>
<gene>
    <name evidence="1" type="ORF">TRIADDRAFT_52265</name>
</gene>
<proteinExistence type="predicted"/>
<keyword evidence="2" id="KW-1185">Reference proteome</keyword>
<evidence type="ECO:0000313" key="2">
    <source>
        <dbReference type="Proteomes" id="UP000009022"/>
    </source>
</evidence>
<dbReference type="GeneID" id="6750067"/>
<evidence type="ECO:0000313" key="1">
    <source>
        <dbReference type="EMBL" id="EDV29651.1"/>
    </source>
</evidence>